<protein>
    <submittedName>
        <fullName evidence="1">Uncharacterized protein</fullName>
    </submittedName>
</protein>
<reference evidence="1" key="1">
    <citation type="submission" date="2020-05" db="EMBL/GenBank/DDBJ databases">
        <title>Complete genome sequence of Bradyrhizobium diazoefficiens XF8 isolated from soybean nodule.</title>
        <authorList>
            <person name="Noda R."/>
            <person name="Kakizaki K."/>
            <person name="Minamisawa K."/>
        </authorList>
    </citation>
    <scope>NUCLEOTIDE SEQUENCE</scope>
    <source>
        <strain evidence="1">XF8</strain>
    </source>
</reference>
<accession>A0A810BK30</accession>
<dbReference type="EMBL" id="AP023097">
    <property type="protein sequence ID" value="BCE76587.1"/>
    <property type="molecule type" value="Genomic_DNA"/>
</dbReference>
<organism evidence="1">
    <name type="scientific">Bradyrhizobium diazoefficiens</name>
    <dbReference type="NCBI Taxonomy" id="1355477"/>
    <lineage>
        <taxon>Bacteria</taxon>
        <taxon>Pseudomonadati</taxon>
        <taxon>Pseudomonadota</taxon>
        <taxon>Alphaproteobacteria</taxon>
        <taxon>Hyphomicrobiales</taxon>
        <taxon>Nitrobacteraceae</taxon>
        <taxon>Bradyrhizobium</taxon>
    </lineage>
</organism>
<gene>
    <name evidence="1" type="ORF">XF8B_66980</name>
</gene>
<sequence length="137" mass="14974">MIGQNDGINAKFPASIYVGRSHNALHYKPTRPGVAERLKILPTETGIHLPAHQGGLCIHVGCVRAGKICELRQSVADLAERPPWMSYGVQNRSGSLAERNRKSISQITIPFAIHSNINGENQHTVTRFFGPADKQPG</sequence>
<evidence type="ECO:0000313" key="1">
    <source>
        <dbReference type="EMBL" id="BCE76587.1"/>
    </source>
</evidence>
<name>A0A810BK30_9BRAD</name>
<dbReference type="AlphaFoldDB" id="A0A810BK30"/>
<proteinExistence type="predicted"/>